<comment type="caution">
    <text evidence="5">The sequence shown here is derived from an EMBL/GenBank/DDBJ whole genome shotgun (WGS) entry which is preliminary data.</text>
</comment>
<proteinExistence type="predicted"/>
<accession>A0ABY1VNV1</accession>
<dbReference type="RefSeq" id="WP_111836308.1">
    <property type="nucleotide sequence ID" value="NZ_UAPQ01000006.1"/>
</dbReference>
<organism evidence="5 6">
    <name type="scientific">Actinomyces bovis</name>
    <dbReference type="NCBI Taxonomy" id="1658"/>
    <lineage>
        <taxon>Bacteria</taxon>
        <taxon>Bacillati</taxon>
        <taxon>Actinomycetota</taxon>
        <taxon>Actinomycetes</taxon>
        <taxon>Actinomycetales</taxon>
        <taxon>Actinomycetaceae</taxon>
        <taxon>Actinomyces</taxon>
    </lineage>
</organism>
<evidence type="ECO:0000256" key="3">
    <source>
        <dbReference type="ARBA" id="ARBA00022989"/>
    </source>
</evidence>
<name>A0ABY1VNV1_9ACTO</name>
<keyword evidence="3" id="KW-1133">Transmembrane helix</keyword>
<protein>
    <submittedName>
        <fullName evidence="5">DoxX</fullName>
    </submittedName>
</protein>
<evidence type="ECO:0000313" key="6">
    <source>
        <dbReference type="Proteomes" id="UP000250006"/>
    </source>
</evidence>
<sequence length="174" mass="18079">MDLLRLVARPLLAAPFILDGIDAVTRPGPHVEKFQVVANGLEKLGLPPVMNSDAKLMTRVSGAASVLAGLGLATGMAPRSSATVLAALNVPLTLVNNPAWLRSSTKTRSQQLSGLARGAAVGAGLVMAALDRGGKPSLSWWLANQREHKAELAAVREATAAAVEQAVASRYVEV</sequence>
<gene>
    <name evidence="5" type="ORF">NCTC11535_01035</name>
</gene>
<dbReference type="Proteomes" id="UP000250006">
    <property type="component" value="Unassembled WGS sequence"/>
</dbReference>
<dbReference type="EMBL" id="UAPQ01000006">
    <property type="protein sequence ID" value="SPT53372.1"/>
    <property type="molecule type" value="Genomic_DNA"/>
</dbReference>
<keyword evidence="2" id="KW-0812">Transmembrane</keyword>
<evidence type="ECO:0000256" key="2">
    <source>
        <dbReference type="ARBA" id="ARBA00022692"/>
    </source>
</evidence>
<evidence type="ECO:0000256" key="4">
    <source>
        <dbReference type="ARBA" id="ARBA00023136"/>
    </source>
</evidence>
<dbReference type="Pfam" id="PF07681">
    <property type="entry name" value="DoxX"/>
    <property type="match status" value="1"/>
</dbReference>
<reference evidence="5 6" key="1">
    <citation type="submission" date="2018-06" db="EMBL/GenBank/DDBJ databases">
        <authorList>
            <consortium name="Pathogen Informatics"/>
            <person name="Doyle S."/>
        </authorList>
    </citation>
    <scope>NUCLEOTIDE SEQUENCE [LARGE SCALE GENOMIC DNA]</scope>
    <source>
        <strain evidence="5 6">NCTC11535</strain>
    </source>
</reference>
<keyword evidence="6" id="KW-1185">Reference proteome</keyword>
<comment type="subcellular location">
    <subcellularLocation>
        <location evidence="1">Membrane</location>
        <topology evidence="1">Multi-pass membrane protein</topology>
    </subcellularLocation>
</comment>
<evidence type="ECO:0000256" key="1">
    <source>
        <dbReference type="ARBA" id="ARBA00004141"/>
    </source>
</evidence>
<dbReference type="InterPro" id="IPR032808">
    <property type="entry name" value="DoxX"/>
</dbReference>
<evidence type="ECO:0000313" key="5">
    <source>
        <dbReference type="EMBL" id="SPT53372.1"/>
    </source>
</evidence>
<keyword evidence="4" id="KW-0472">Membrane</keyword>